<evidence type="ECO:0000256" key="1">
    <source>
        <dbReference type="ARBA" id="ARBA00004328"/>
    </source>
</evidence>
<evidence type="ECO:0000256" key="2">
    <source>
        <dbReference type="ARBA" id="ARBA00022561"/>
    </source>
</evidence>
<evidence type="ECO:0000313" key="8">
    <source>
        <dbReference type="EMBL" id="ASG92539.1"/>
    </source>
</evidence>
<protein>
    <submittedName>
        <fullName evidence="8">Putative structural protein</fullName>
    </submittedName>
</protein>
<dbReference type="InterPro" id="IPR024343">
    <property type="entry name" value="VP4_dicistrovir"/>
</dbReference>
<dbReference type="GO" id="GO:0005198">
    <property type="term" value="F:structural molecule activity"/>
    <property type="evidence" value="ECO:0007669"/>
    <property type="project" value="InterPro"/>
</dbReference>
<dbReference type="EMBL" id="KY286099">
    <property type="protein sequence ID" value="ASG92539.1"/>
    <property type="molecule type" value="Genomic_RNA"/>
</dbReference>
<reference evidence="8" key="1">
    <citation type="submission" date="2016-12" db="EMBL/GenBank/DDBJ databases">
        <title>Virus-host infection dynamics for marine picoeukaryotes resolved from metatranscriptome.</title>
        <authorList>
            <person name="Moniruzzaman M."/>
            <person name="Wurch L.L."/>
            <person name="Alexander H."/>
            <person name="Dyhrman S.T."/>
            <person name="Gobler C.J."/>
            <person name="Wilhelm S.W."/>
        </authorList>
    </citation>
    <scope>NUCLEOTIDE SEQUENCE</scope>
    <source>
        <strain evidence="8">Q_sR_OV_042</strain>
    </source>
</reference>
<dbReference type="InterPro" id="IPR033703">
    <property type="entry name" value="Rhv-like"/>
</dbReference>
<dbReference type="CDD" id="cd00205">
    <property type="entry name" value="rhv_like"/>
    <property type="match status" value="2"/>
</dbReference>
<feature type="region of interest" description="Disordered" evidence="4">
    <location>
        <begin position="1"/>
        <end position="25"/>
    </location>
</feature>
<dbReference type="SUPFAM" id="SSF88633">
    <property type="entry name" value="Positive stranded ssRNA viruses"/>
    <property type="match status" value="3"/>
</dbReference>
<evidence type="ECO:0000259" key="5">
    <source>
        <dbReference type="Pfam" id="PF00073"/>
    </source>
</evidence>
<dbReference type="Pfam" id="PF00073">
    <property type="entry name" value="Rhv"/>
    <property type="match status" value="1"/>
</dbReference>
<proteinExistence type="predicted"/>
<accession>A0A218NJT5</accession>
<gene>
    <name evidence="8" type="ORF">Q_sR_OV_042_gene2</name>
</gene>
<dbReference type="Pfam" id="PF08762">
    <property type="entry name" value="CRPV_capsid"/>
    <property type="match status" value="1"/>
</dbReference>
<evidence type="ECO:0000256" key="4">
    <source>
        <dbReference type="SAM" id="MobiDB-lite"/>
    </source>
</evidence>
<dbReference type="InterPro" id="IPR014872">
    <property type="entry name" value="Dicistrovirus_capsid-polyPr_C"/>
</dbReference>
<feature type="domain" description="Capsid protein VP4 dicistrovirus" evidence="7">
    <location>
        <begin position="288"/>
        <end position="335"/>
    </location>
</feature>
<evidence type="ECO:0000259" key="6">
    <source>
        <dbReference type="Pfam" id="PF08762"/>
    </source>
</evidence>
<keyword evidence="3" id="KW-0946">Virion</keyword>
<dbReference type="InterPro" id="IPR001676">
    <property type="entry name" value="Picornavirus_capsid"/>
</dbReference>
<dbReference type="GO" id="GO:0019028">
    <property type="term" value="C:viral capsid"/>
    <property type="evidence" value="ECO:0007669"/>
    <property type="project" value="UniProtKB-KW"/>
</dbReference>
<comment type="subcellular location">
    <subcellularLocation>
        <location evidence="1">Virion</location>
    </subcellularLocation>
</comment>
<name>A0A218NJT5_9VIRU</name>
<dbReference type="InterPro" id="IPR029053">
    <property type="entry name" value="Viral_coat"/>
</dbReference>
<feature type="domain" description="Dicistrovirus capsid-polyprotein C-terminal" evidence="6">
    <location>
        <begin position="627"/>
        <end position="823"/>
    </location>
</feature>
<evidence type="ECO:0000259" key="7">
    <source>
        <dbReference type="Pfam" id="PF11492"/>
    </source>
</evidence>
<dbReference type="Gene3D" id="2.60.120.20">
    <property type="match status" value="3"/>
</dbReference>
<feature type="domain" description="Picornavirus capsid" evidence="5">
    <location>
        <begin position="118"/>
        <end position="196"/>
    </location>
</feature>
<evidence type="ECO:0000256" key="3">
    <source>
        <dbReference type="ARBA" id="ARBA00022844"/>
    </source>
</evidence>
<dbReference type="Pfam" id="PF11492">
    <property type="entry name" value="Dicistro_VP4"/>
    <property type="match status" value="1"/>
</dbReference>
<sequence length="942" mass="104452">MTATTDTNNTSGSASYDHDQNTNVDSVRGNLLTDIQMSAESVPMTSSSIQMALNDVTDHELTSILERPVNLGTFEWSSTDPAIPIQLSRSDYDADTQNFLHQLNFPQDIFASSPNGVNKLKNYQYFKADIEIEIKINAQAFLQGALMLVYNPYYNQTGDFRRKGTRFLASQTSCPYKIVSIEEGNSLKLTCPYANIYDLFDLGNSDNQFGTAFLYVFAPLQGASASETVNYTVLARFVNPRYYVPTQNDVISQIRDQHDIKRLTEKGYRFAQADVQPRAAADTGEVETPGPVSKIASGVTTIADVLSGVPLVGKIASSVAWVSRAVGKTAATFGWSKPTSIQPQSKSVVKPVNTLIHTEGNDDATTLALLQDNGIDGSSFIPENKDEMSFEFIFGRPNFFHAQTASSELFSGRKLMTAWEVSPFSQYQYGQNEDSQTMYLGSFAYASMMGTLWRGTIKFDIMVVKTPFHQGRFVAVFLPETNIADVPPTLGELMSTNYNVICNLKDRQDEYGRTAFSLSVPFISNTPWRETYKRTTDTTNPGPDATTLDTKTGCVALYSLVDLSFPPTVSPSVTFYVAHSGGEDYQISRPVMNLAPGFQDRYAQTDVGAVFVPEDENLLVPSHKTQDVTAQTTGEYFRSLRSFVKRFGHLADLNQQENYVGLRTRHMTEDPTTGQRVMSQPNFTDTVLPTPWYMASFLYRFYNGSSQLKLIPYTAGVVCDAFLSFDENQTSQIDNFPSIAFGQPVFHQLQQMSNAFEVRTPYYRAIRCDVVDSNQTPILGDVRTNIRARNLASYGGNTQASPLFEAAGDDFNYFFMVGPPPMSDIRNVTSFSTFPTGNSYLVNLTGVTGIQPFGDVAFVTPAVYQPNLAEVRQYPIASSDLSNITITYTDETTAEILVTDCRLERTANAIAFVFPFDNTKTIDSVTTIAALRNLPLWNVVAQ</sequence>
<feature type="compositionally biased region" description="Polar residues" evidence="4">
    <location>
        <begin position="1"/>
        <end position="14"/>
    </location>
</feature>
<keyword evidence="2" id="KW-0167">Capsid protein</keyword>
<organism evidence="8">
    <name type="scientific">Picornavirales Q_sR_OV_042</name>
    <dbReference type="NCBI Taxonomy" id="2016079"/>
    <lineage>
        <taxon>Viruses</taxon>
        <taxon>Riboviria</taxon>
        <taxon>Orthornavirae</taxon>
        <taxon>Pisuviricota</taxon>
        <taxon>Pisoniviricetes</taxon>
        <taxon>Picornavirales</taxon>
    </lineage>
</organism>